<dbReference type="InterPro" id="IPR032710">
    <property type="entry name" value="NTF2-like_dom_sf"/>
</dbReference>
<sequence length="110" mass="12299">MLGDEGEWVAGPPPIPVTHCAQEAVGLLEGFRANYDLTTIDVELLHIGMSNNVICTERVDHLIDSTGRRFISLPIAGIMRLADKPEADAVEVAYWRDYWDMRDFLDLPTA</sequence>
<dbReference type="InterPro" id="IPR013100">
    <property type="entry name" value="LEH"/>
</dbReference>
<gene>
    <name evidence="2" type="ordered locus">Mvan_0357</name>
</gene>
<dbReference type="GO" id="GO:0016787">
    <property type="term" value="F:hydrolase activity"/>
    <property type="evidence" value="ECO:0007669"/>
    <property type="project" value="UniProtKB-KW"/>
</dbReference>
<dbReference type="STRING" id="350058.Mvan_0357"/>
<dbReference type="EMBL" id="CP000511">
    <property type="protein sequence ID" value="ABM11205.1"/>
    <property type="molecule type" value="Genomic_DNA"/>
</dbReference>
<dbReference type="eggNOG" id="COG4308">
    <property type="taxonomic scope" value="Bacteria"/>
</dbReference>
<dbReference type="RefSeq" id="WP_011777678.1">
    <property type="nucleotide sequence ID" value="NC_008726.1"/>
</dbReference>
<evidence type="ECO:0000259" key="1">
    <source>
        <dbReference type="Pfam" id="PF07858"/>
    </source>
</evidence>
<dbReference type="HOGENOM" id="CLU_2168226_0_0_11"/>
<reference evidence="2" key="1">
    <citation type="submission" date="2006-12" db="EMBL/GenBank/DDBJ databases">
        <title>Complete sequence of Mycobacterium vanbaalenii PYR-1.</title>
        <authorList>
            <consortium name="US DOE Joint Genome Institute"/>
            <person name="Copeland A."/>
            <person name="Lucas S."/>
            <person name="Lapidus A."/>
            <person name="Barry K."/>
            <person name="Detter J.C."/>
            <person name="Glavina del Rio T."/>
            <person name="Hammon N."/>
            <person name="Israni S."/>
            <person name="Dalin E."/>
            <person name="Tice H."/>
            <person name="Pitluck S."/>
            <person name="Singan V."/>
            <person name="Schmutz J."/>
            <person name="Larimer F."/>
            <person name="Land M."/>
            <person name="Hauser L."/>
            <person name="Kyrpides N."/>
            <person name="Anderson I.J."/>
            <person name="Miller C."/>
            <person name="Richardson P."/>
        </authorList>
    </citation>
    <scope>NUCLEOTIDE SEQUENCE [LARGE SCALE GENOMIC DNA]</scope>
    <source>
        <strain evidence="2">PYR-1</strain>
    </source>
</reference>
<accession>A1T205</accession>
<organism evidence="2 3">
    <name type="scientific">Mycolicibacterium vanbaalenii (strain DSM 7251 / JCM 13017 / BCRC 16820 / KCTC 9966 / NRRL B-24157 / PYR-1)</name>
    <name type="common">Mycobacterium vanbaalenii</name>
    <dbReference type="NCBI Taxonomy" id="350058"/>
    <lineage>
        <taxon>Bacteria</taxon>
        <taxon>Bacillati</taxon>
        <taxon>Actinomycetota</taxon>
        <taxon>Actinomycetes</taxon>
        <taxon>Mycobacteriales</taxon>
        <taxon>Mycobacteriaceae</taxon>
        <taxon>Mycolicibacterium</taxon>
    </lineage>
</organism>
<dbReference type="Pfam" id="PF07858">
    <property type="entry name" value="LEH"/>
    <property type="match status" value="1"/>
</dbReference>
<dbReference type="KEGG" id="mva:Mvan_0357"/>
<evidence type="ECO:0000313" key="2">
    <source>
        <dbReference type="EMBL" id="ABM11205.1"/>
    </source>
</evidence>
<proteinExistence type="predicted"/>
<dbReference type="AlphaFoldDB" id="A1T205"/>
<evidence type="ECO:0000313" key="3">
    <source>
        <dbReference type="Proteomes" id="UP000009159"/>
    </source>
</evidence>
<keyword evidence="3" id="KW-1185">Reference proteome</keyword>
<name>A1T205_MYCVP</name>
<dbReference type="Gene3D" id="3.10.450.50">
    <property type="match status" value="1"/>
</dbReference>
<keyword evidence="2" id="KW-0378">Hydrolase</keyword>
<dbReference type="Proteomes" id="UP000009159">
    <property type="component" value="Chromosome"/>
</dbReference>
<protein>
    <submittedName>
        <fullName evidence="2">Limonene-1,2-epoxide hydrolase</fullName>
    </submittedName>
</protein>
<dbReference type="SUPFAM" id="SSF54427">
    <property type="entry name" value="NTF2-like"/>
    <property type="match status" value="1"/>
</dbReference>
<feature type="domain" description="Limonene-1,2-epoxide hydrolase" evidence="1">
    <location>
        <begin position="9"/>
        <end position="105"/>
    </location>
</feature>